<proteinExistence type="inferred from homology"/>
<organism evidence="6 7">
    <name type="scientific">Pseudogemmobacter faecipullorum</name>
    <dbReference type="NCBI Taxonomy" id="2755041"/>
    <lineage>
        <taxon>Bacteria</taxon>
        <taxon>Pseudomonadati</taxon>
        <taxon>Pseudomonadota</taxon>
        <taxon>Alphaproteobacteria</taxon>
        <taxon>Rhodobacterales</taxon>
        <taxon>Paracoccaceae</taxon>
        <taxon>Pseudogemmobacter</taxon>
    </lineage>
</organism>
<comment type="subcellular location">
    <subcellularLocation>
        <location evidence="1">Periplasm</location>
    </subcellularLocation>
</comment>
<dbReference type="InterPro" id="IPR014438">
    <property type="entry name" value="Glucan_biosyn_MdoG/MdoD"/>
</dbReference>
<keyword evidence="7" id="KW-1185">Reference proteome</keyword>
<dbReference type="Proteomes" id="UP001198571">
    <property type="component" value="Unassembled WGS sequence"/>
</dbReference>
<name>A0ABS8CN76_9RHOB</name>
<evidence type="ECO:0000256" key="4">
    <source>
        <dbReference type="ARBA" id="ARBA00022764"/>
    </source>
</evidence>
<dbReference type="InterPro" id="IPR007444">
    <property type="entry name" value="Glucan_biosyn_MdoG_C"/>
</dbReference>
<dbReference type="Pfam" id="PF04349">
    <property type="entry name" value="MdoG"/>
    <property type="match status" value="1"/>
</dbReference>
<dbReference type="InterPro" id="IPR013783">
    <property type="entry name" value="Ig-like_fold"/>
</dbReference>
<dbReference type="PIRSF" id="PIRSF006281">
    <property type="entry name" value="MdoG"/>
    <property type="match status" value="1"/>
</dbReference>
<sequence length="531" mass="58489">MTTDLQTLLSRRDALGLALALAGPALLPRLARAETATTAAEGTITSASGVRLGPAEPFADGMVEALARALAEKPFEAPPEVSPEWKGLTYDQIREIWFDGKHALYKGGESPVQAEMFVAGLYQHHAIGIYAVSQGEAREVQFDYDLFVRTDRFPDLPEEGTGFSGFRLTGEIETPGTFQEYAVFQGATYFRAVAKGQQYGLSARGFALDTARADKPEEFPLFRRFWIEEGEAGQEEAVVWALMDSASVTGAYRFVIRKGDVTTMDVEAVIFPRVTLDAPGLAPGTSMFLFNDLNRLAFDDFREGVHDSDGLLVASGQGDLLWRPLMNPKSVETSWFGDENPRGFGLMQRARDPGSYNDLAAHYERRPSLWVEPKGDWGKGSVVLVEIPADKEIYDNIVAFWRPEAPMEAGVEQRFAYRLHWADGAPPVEGEKARVIATRTGERVFEPGRMFAIDYEAHPALGSDIAQLEAKVTVGAGEVTGVLLHPNPATGGVRVDVTVIFPPEGAHEMRVELWRDGVSIVGEIWLYRWVV</sequence>
<dbReference type="InterPro" id="IPR006311">
    <property type="entry name" value="TAT_signal"/>
</dbReference>
<dbReference type="PANTHER" id="PTHR30504">
    <property type="entry name" value="GLUCANS BIOSYNTHESIS PROTEIN"/>
    <property type="match status" value="1"/>
</dbReference>
<gene>
    <name evidence="6" type="ORF">H0485_11520</name>
</gene>
<dbReference type="InterPro" id="IPR014756">
    <property type="entry name" value="Ig_E-set"/>
</dbReference>
<dbReference type="RefSeq" id="WP_226935675.1">
    <property type="nucleotide sequence ID" value="NZ_JACDXX010000009.1"/>
</dbReference>
<evidence type="ECO:0000256" key="2">
    <source>
        <dbReference type="ARBA" id="ARBA00005001"/>
    </source>
</evidence>
<evidence type="ECO:0000313" key="7">
    <source>
        <dbReference type="Proteomes" id="UP001198571"/>
    </source>
</evidence>
<evidence type="ECO:0000313" key="6">
    <source>
        <dbReference type="EMBL" id="MCB5410623.1"/>
    </source>
</evidence>
<dbReference type="EMBL" id="JACDXX010000009">
    <property type="protein sequence ID" value="MCB5410623.1"/>
    <property type="molecule type" value="Genomic_DNA"/>
</dbReference>
<comment type="pathway">
    <text evidence="2">Glycan metabolism; osmoregulated periplasmic glucan (OPG) biosynthesis.</text>
</comment>
<reference evidence="6 7" key="1">
    <citation type="submission" date="2020-07" db="EMBL/GenBank/DDBJ databases">
        <title>Pseudogemmobacter sp. nov., isolated from poultry manure in Taiwan.</title>
        <authorList>
            <person name="Lin S.-Y."/>
            <person name="Tang Y.-S."/>
            <person name="Young C.-C."/>
        </authorList>
    </citation>
    <scope>NUCLEOTIDE SEQUENCE [LARGE SCALE GENOMIC DNA]</scope>
    <source>
        <strain evidence="6 7">CC-YST710</strain>
    </source>
</reference>
<dbReference type="PANTHER" id="PTHR30504:SF2">
    <property type="entry name" value="GLUCANS BIOSYNTHESIS PROTEIN G"/>
    <property type="match status" value="1"/>
</dbReference>
<comment type="caution">
    <text evidence="6">The sequence shown here is derived from an EMBL/GenBank/DDBJ whole genome shotgun (WGS) entry which is preliminary data.</text>
</comment>
<comment type="similarity">
    <text evidence="3">Belongs to the OpgD/OpgG family.</text>
</comment>
<dbReference type="SUPFAM" id="SSF81296">
    <property type="entry name" value="E set domains"/>
    <property type="match status" value="1"/>
</dbReference>
<dbReference type="SUPFAM" id="SSF74650">
    <property type="entry name" value="Galactose mutarotase-like"/>
    <property type="match status" value="1"/>
</dbReference>
<protein>
    <submittedName>
        <fullName evidence="6">Glucan biosynthesis protein</fullName>
    </submittedName>
</protein>
<evidence type="ECO:0000259" key="5">
    <source>
        <dbReference type="Pfam" id="PF04349"/>
    </source>
</evidence>
<evidence type="ECO:0000256" key="3">
    <source>
        <dbReference type="ARBA" id="ARBA00009284"/>
    </source>
</evidence>
<dbReference type="InterPro" id="IPR014718">
    <property type="entry name" value="GH-type_carb-bd"/>
</dbReference>
<evidence type="ECO:0000256" key="1">
    <source>
        <dbReference type="ARBA" id="ARBA00004418"/>
    </source>
</evidence>
<dbReference type="Gene3D" id="2.70.98.10">
    <property type="match status" value="1"/>
</dbReference>
<dbReference type="Gene3D" id="2.60.40.10">
    <property type="entry name" value="Immunoglobulins"/>
    <property type="match status" value="1"/>
</dbReference>
<keyword evidence="4" id="KW-0574">Periplasm</keyword>
<accession>A0ABS8CN76</accession>
<dbReference type="InterPro" id="IPR011013">
    <property type="entry name" value="Gal_mutarotase_sf_dom"/>
</dbReference>
<dbReference type="PROSITE" id="PS51318">
    <property type="entry name" value="TAT"/>
    <property type="match status" value="1"/>
</dbReference>
<feature type="domain" description="Glucan biosynthesis periplasmic MdoG C-terminal" evidence="5">
    <location>
        <begin position="61"/>
        <end position="529"/>
    </location>
</feature>